<dbReference type="EMBL" id="JAHLFQ010000253">
    <property type="protein sequence ID" value="MBU3805208.1"/>
    <property type="molecule type" value="Genomic_DNA"/>
</dbReference>
<evidence type="ECO:0000256" key="1">
    <source>
        <dbReference type="PROSITE-ProRule" id="PRU00182"/>
    </source>
</evidence>
<dbReference type="InterPro" id="IPR036986">
    <property type="entry name" value="S4_RNA-bd_sf"/>
</dbReference>
<proteinExistence type="predicted"/>
<organism evidence="3 4">
    <name type="scientific">Candidatus Cellulosilyticum pullistercoris</name>
    <dbReference type="NCBI Taxonomy" id="2838521"/>
    <lineage>
        <taxon>Bacteria</taxon>
        <taxon>Bacillati</taxon>
        <taxon>Bacillota</taxon>
        <taxon>Clostridia</taxon>
        <taxon>Lachnospirales</taxon>
        <taxon>Cellulosilyticaceae</taxon>
        <taxon>Cellulosilyticum</taxon>
    </lineage>
</organism>
<evidence type="ECO:0000259" key="2">
    <source>
        <dbReference type="SMART" id="SM00363"/>
    </source>
</evidence>
<dbReference type="PROSITE" id="PS50889">
    <property type="entry name" value="S4"/>
    <property type="match status" value="1"/>
</dbReference>
<dbReference type="Gene3D" id="3.30.1370.160">
    <property type="match status" value="1"/>
</dbReference>
<feature type="domain" description="RNA-binding S4" evidence="2">
    <location>
        <begin position="184"/>
        <end position="247"/>
    </location>
</feature>
<reference evidence="3" key="2">
    <citation type="submission" date="2021-04" db="EMBL/GenBank/DDBJ databases">
        <authorList>
            <person name="Gilroy R."/>
        </authorList>
    </citation>
    <scope>NUCLEOTIDE SEQUENCE</scope>
    <source>
        <strain evidence="3">B5-657</strain>
    </source>
</reference>
<evidence type="ECO:0000313" key="3">
    <source>
        <dbReference type="EMBL" id="MBU3805208.1"/>
    </source>
</evidence>
<dbReference type="SUPFAM" id="SSF55174">
    <property type="entry name" value="Alpha-L RNA-binding motif"/>
    <property type="match status" value="1"/>
</dbReference>
<keyword evidence="1" id="KW-0694">RNA-binding</keyword>
<reference evidence="3" key="1">
    <citation type="journal article" date="2021" name="PeerJ">
        <title>Extensive microbial diversity within the chicken gut microbiome revealed by metagenomics and culture.</title>
        <authorList>
            <person name="Gilroy R."/>
            <person name="Ravi A."/>
            <person name="Getino M."/>
            <person name="Pursley I."/>
            <person name="Horton D.L."/>
            <person name="Alikhan N.F."/>
            <person name="Baker D."/>
            <person name="Gharbi K."/>
            <person name="Hall N."/>
            <person name="Watson M."/>
            <person name="Adriaenssens E.M."/>
            <person name="Foster-Nyarko E."/>
            <person name="Jarju S."/>
            <person name="Secka A."/>
            <person name="Antonio M."/>
            <person name="Oren A."/>
            <person name="Chaudhuri R.R."/>
            <person name="La Ragione R."/>
            <person name="Hildebrand F."/>
            <person name="Pallen M.J."/>
        </authorList>
    </citation>
    <scope>NUCLEOTIDE SEQUENCE</scope>
    <source>
        <strain evidence="3">B5-657</strain>
    </source>
</reference>
<dbReference type="Gene3D" id="3.30.70.330">
    <property type="match status" value="1"/>
</dbReference>
<dbReference type="InterPro" id="IPR040591">
    <property type="entry name" value="RqcP2_RBD"/>
</dbReference>
<dbReference type="Gene3D" id="3.10.290.10">
    <property type="entry name" value="RNA-binding S4 domain"/>
    <property type="match status" value="1"/>
</dbReference>
<dbReference type="InterPro" id="IPR012677">
    <property type="entry name" value="Nucleotide-bd_a/b_plait_sf"/>
</dbReference>
<dbReference type="Proteomes" id="UP000824229">
    <property type="component" value="Unassembled WGS sequence"/>
</dbReference>
<accession>A0A9E2KDQ0</accession>
<dbReference type="SMART" id="SM00363">
    <property type="entry name" value="S4"/>
    <property type="match status" value="1"/>
</dbReference>
<dbReference type="Pfam" id="PF17774">
    <property type="entry name" value="YlmH_RBD"/>
    <property type="match status" value="1"/>
</dbReference>
<dbReference type="AlphaFoldDB" id="A0A9E2KDQ0"/>
<protein>
    <recommendedName>
        <fullName evidence="2">RNA-binding S4 domain-containing protein</fullName>
    </recommendedName>
</protein>
<gene>
    <name evidence="3" type="ORF">H9872_10715</name>
</gene>
<evidence type="ECO:0000313" key="4">
    <source>
        <dbReference type="Proteomes" id="UP000824229"/>
    </source>
</evidence>
<dbReference type="GO" id="GO:0003723">
    <property type="term" value="F:RNA binding"/>
    <property type="evidence" value="ECO:0007669"/>
    <property type="project" value="UniProtKB-KW"/>
</dbReference>
<comment type="caution">
    <text evidence="3">The sequence shown here is derived from an EMBL/GenBank/DDBJ whole genome shotgun (WGS) entry which is preliminary data.</text>
</comment>
<dbReference type="InterPro" id="IPR002942">
    <property type="entry name" value="S4_RNA-bd"/>
</dbReference>
<name>A0A9E2KDQ0_9FIRM</name>
<dbReference type="CDD" id="cd00165">
    <property type="entry name" value="S4"/>
    <property type="match status" value="1"/>
</dbReference>
<sequence>MTRTYDHIKGIEEKQFVRMITDYVYRADKQNRPFFTEFYNKEWMESILNQYCSKQPYVSYTFFGGYEGAERQRLGVTPYELSHEDFGIGALDIKVKTGLGKALSHRDYLGAILGLGIERDRIGDIIPYELGAYVIVCESMIPYIRSQLLTVGRYQKVTVEEIPLSQLTIIQPKTKEVSTTVSALRMDAVTAAAFGLSRSEAAKLIQGDKARRNGVSVSLSDLLKEGDTITLRGYGKIKLKTVNGYTKKERLHITIEKYV</sequence>